<keyword evidence="1" id="KW-0238">DNA-binding</keyword>
<dbReference type="InterPro" id="IPR039420">
    <property type="entry name" value="WalR-like"/>
</dbReference>
<evidence type="ECO:0000259" key="3">
    <source>
        <dbReference type="PROSITE" id="PS50110"/>
    </source>
</evidence>
<evidence type="ECO:0000313" key="4">
    <source>
        <dbReference type="EMBL" id="MBN8662102.1"/>
    </source>
</evidence>
<proteinExistence type="predicted"/>
<dbReference type="GO" id="GO:0006355">
    <property type="term" value="P:regulation of DNA-templated transcription"/>
    <property type="evidence" value="ECO:0007669"/>
    <property type="project" value="InterPro"/>
</dbReference>
<comment type="caution">
    <text evidence="4">The sequence shown here is derived from an EMBL/GenBank/DDBJ whole genome shotgun (WGS) entry which is preliminary data.</text>
</comment>
<dbReference type="PROSITE" id="PS50110">
    <property type="entry name" value="RESPONSE_REGULATORY"/>
    <property type="match status" value="1"/>
</dbReference>
<dbReference type="SUPFAM" id="SSF46894">
    <property type="entry name" value="C-terminal effector domain of the bipartite response regulators"/>
    <property type="match status" value="1"/>
</dbReference>
<evidence type="ECO:0000256" key="1">
    <source>
        <dbReference type="ARBA" id="ARBA00023125"/>
    </source>
</evidence>
<dbReference type="Gene3D" id="3.40.50.2300">
    <property type="match status" value="1"/>
</dbReference>
<accession>A0A8J7PPT9</accession>
<dbReference type="EMBL" id="JAFLCK010000031">
    <property type="protein sequence ID" value="MBN8662102.1"/>
    <property type="molecule type" value="Genomic_DNA"/>
</dbReference>
<evidence type="ECO:0000256" key="2">
    <source>
        <dbReference type="PROSITE-ProRule" id="PRU00169"/>
    </source>
</evidence>
<dbReference type="PANTHER" id="PTHR43214">
    <property type="entry name" value="TWO-COMPONENT RESPONSE REGULATOR"/>
    <property type="match status" value="1"/>
</dbReference>
<dbReference type="GO" id="GO:0000160">
    <property type="term" value="P:phosphorelay signal transduction system"/>
    <property type="evidence" value="ECO:0007669"/>
    <property type="project" value="InterPro"/>
</dbReference>
<dbReference type="GO" id="GO:0003677">
    <property type="term" value="F:DNA binding"/>
    <property type="evidence" value="ECO:0007669"/>
    <property type="project" value="UniProtKB-KW"/>
</dbReference>
<reference evidence="4" key="1">
    <citation type="submission" date="2021-02" db="EMBL/GenBank/DDBJ databases">
        <title>Genome-Resolved Metagenomics of a Microbial Community Performing Photosynthetic Biological Nutrient Removal.</title>
        <authorList>
            <person name="Mcdaniel E.A."/>
        </authorList>
    </citation>
    <scope>NUCLEOTIDE SEQUENCE</scope>
    <source>
        <strain evidence="4">UWPOB_OBS1</strain>
    </source>
</reference>
<feature type="domain" description="Response regulatory" evidence="3">
    <location>
        <begin position="4"/>
        <end position="128"/>
    </location>
</feature>
<dbReference type="InterPro" id="IPR016032">
    <property type="entry name" value="Sig_transdc_resp-reg_C-effctor"/>
</dbReference>
<gene>
    <name evidence="4" type="ORF">J0M35_17170</name>
</gene>
<keyword evidence="2" id="KW-0597">Phosphoprotein</keyword>
<feature type="modified residue" description="4-aspartylphosphate" evidence="2">
    <location>
        <position position="59"/>
    </location>
</feature>
<dbReference type="SUPFAM" id="SSF52172">
    <property type="entry name" value="CheY-like"/>
    <property type="match status" value="1"/>
</dbReference>
<sequence length="252" mass="28810">MQHKVLICEDLPSLREHARKVSQSIFLEQKLEALFDEAVDGEQAIAKSRSFNPSLILMDISMPGTNGIKAARAIWKDKPTLKILFWSQYKHEAYIRELGKIVPDEAIHGYLLKSEDDEKLKEAIESIYFNELPYIGAQIQAVHTRLKDTAITDAEYETLMDIFSGLTDKAIAKKEHISYRGAQNRLSNLLNKLLKGEDSFVRETAGIEIFNPRTRLVFEAIRRGLIDFDSINEEKTKLDAWLYSEFGFEPGT</sequence>
<organism evidence="4 5">
    <name type="scientific">Candidatus Obscuribacter phosphatis</name>
    <dbReference type="NCBI Taxonomy" id="1906157"/>
    <lineage>
        <taxon>Bacteria</taxon>
        <taxon>Bacillati</taxon>
        <taxon>Candidatus Melainabacteria</taxon>
        <taxon>Candidatus Obscuribacterales</taxon>
        <taxon>Candidatus Obscuribacteraceae</taxon>
        <taxon>Candidatus Obscuribacter</taxon>
    </lineage>
</organism>
<dbReference type="Pfam" id="PF00072">
    <property type="entry name" value="Response_reg"/>
    <property type="match status" value="1"/>
</dbReference>
<protein>
    <submittedName>
        <fullName evidence="4">Response regulator transcription factor</fullName>
    </submittedName>
</protein>
<dbReference type="SMART" id="SM00448">
    <property type="entry name" value="REC"/>
    <property type="match status" value="1"/>
</dbReference>
<name>A0A8J7PPT9_9BACT</name>
<dbReference type="Proteomes" id="UP000664277">
    <property type="component" value="Unassembled WGS sequence"/>
</dbReference>
<dbReference type="AlphaFoldDB" id="A0A8J7PPT9"/>
<dbReference type="InterPro" id="IPR011006">
    <property type="entry name" value="CheY-like_superfamily"/>
</dbReference>
<dbReference type="InterPro" id="IPR001789">
    <property type="entry name" value="Sig_transdc_resp-reg_receiver"/>
</dbReference>
<dbReference type="InterPro" id="IPR058245">
    <property type="entry name" value="NreC/VraR/RcsB-like_REC"/>
</dbReference>
<dbReference type="PANTHER" id="PTHR43214:SF43">
    <property type="entry name" value="TWO-COMPONENT RESPONSE REGULATOR"/>
    <property type="match status" value="1"/>
</dbReference>
<evidence type="ECO:0000313" key="5">
    <source>
        <dbReference type="Proteomes" id="UP000664277"/>
    </source>
</evidence>
<dbReference type="Gene3D" id="1.10.10.10">
    <property type="entry name" value="Winged helix-like DNA-binding domain superfamily/Winged helix DNA-binding domain"/>
    <property type="match status" value="1"/>
</dbReference>
<dbReference type="InterPro" id="IPR036388">
    <property type="entry name" value="WH-like_DNA-bd_sf"/>
</dbReference>
<dbReference type="CDD" id="cd17535">
    <property type="entry name" value="REC_NarL-like"/>
    <property type="match status" value="1"/>
</dbReference>